<evidence type="ECO:0000259" key="1">
    <source>
        <dbReference type="Pfam" id="PF02230"/>
    </source>
</evidence>
<evidence type="ECO:0000313" key="3">
    <source>
        <dbReference type="Proteomes" id="UP000239800"/>
    </source>
</evidence>
<organism evidence="2 3">
    <name type="scientific">Aureitalea marina</name>
    <dbReference type="NCBI Taxonomy" id="930804"/>
    <lineage>
        <taxon>Bacteria</taxon>
        <taxon>Pseudomonadati</taxon>
        <taxon>Bacteroidota</taxon>
        <taxon>Flavobacteriia</taxon>
        <taxon>Flavobacteriales</taxon>
        <taxon>Flavobacteriaceae</taxon>
        <taxon>Aureitalea</taxon>
    </lineage>
</organism>
<sequence length="210" mass="24357">MSTEKRINYQASNTYSTLNKLSADTQRIWMVFHGMGYLSRYFIRHFKNLDPVKNYIIAPQAPSKYYQGPDFKHVGASWLTREDTVNETDNVLNYVEGVWQAELAHTNCELIVLGYSQGVSIATRWLAKYQRRCDQLIIHSGGLPKELTAKDFSHFQETTKVHYVFGNSDPYINQDRLDLERKRAEALFGSVQERPFKGAHVVNEEYLLQI</sequence>
<dbReference type="Pfam" id="PF02230">
    <property type="entry name" value="Abhydrolase_2"/>
    <property type="match status" value="1"/>
</dbReference>
<dbReference type="GO" id="GO:0016787">
    <property type="term" value="F:hydrolase activity"/>
    <property type="evidence" value="ECO:0007669"/>
    <property type="project" value="InterPro"/>
</dbReference>
<dbReference type="Gene3D" id="3.40.50.1820">
    <property type="entry name" value="alpha/beta hydrolase"/>
    <property type="match status" value="1"/>
</dbReference>
<protein>
    <submittedName>
        <fullName evidence="2">Esterase</fullName>
    </submittedName>
</protein>
<dbReference type="Proteomes" id="UP000239800">
    <property type="component" value="Unassembled WGS sequence"/>
</dbReference>
<evidence type="ECO:0000313" key="2">
    <source>
        <dbReference type="EMBL" id="PQB04200.1"/>
    </source>
</evidence>
<feature type="domain" description="Phospholipase/carboxylesterase/thioesterase" evidence="1">
    <location>
        <begin position="28"/>
        <end position="205"/>
    </location>
</feature>
<accession>A0A2S7KNM1</accession>
<dbReference type="EMBL" id="MQUB01000001">
    <property type="protein sequence ID" value="PQB04200.1"/>
    <property type="molecule type" value="Genomic_DNA"/>
</dbReference>
<dbReference type="OrthoDB" id="595091at2"/>
<dbReference type="RefSeq" id="WP_104812125.1">
    <property type="nucleotide sequence ID" value="NZ_MQUB01000001.1"/>
</dbReference>
<dbReference type="InterPro" id="IPR029058">
    <property type="entry name" value="AB_hydrolase_fold"/>
</dbReference>
<gene>
    <name evidence="2" type="ORF">BST85_04245</name>
</gene>
<name>A0A2S7KNM1_9FLAO</name>
<reference evidence="2 3" key="1">
    <citation type="submission" date="2016-11" db="EMBL/GenBank/DDBJ databases">
        <title>Trade-off between light-utilization and light-protection in marine flavobacteria.</title>
        <authorList>
            <person name="Kumagai Y."/>
        </authorList>
    </citation>
    <scope>NUCLEOTIDE SEQUENCE [LARGE SCALE GENOMIC DNA]</scope>
    <source>
        <strain evidence="2 3">NBRC 107741</strain>
    </source>
</reference>
<proteinExistence type="predicted"/>
<keyword evidence="3" id="KW-1185">Reference proteome</keyword>
<dbReference type="InterPro" id="IPR003140">
    <property type="entry name" value="PLipase/COase/thioEstase"/>
</dbReference>
<dbReference type="AlphaFoldDB" id="A0A2S7KNM1"/>
<dbReference type="SUPFAM" id="SSF53474">
    <property type="entry name" value="alpha/beta-Hydrolases"/>
    <property type="match status" value="1"/>
</dbReference>
<comment type="caution">
    <text evidence="2">The sequence shown here is derived from an EMBL/GenBank/DDBJ whole genome shotgun (WGS) entry which is preliminary data.</text>
</comment>